<dbReference type="OrthoDB" id="1078367at2759"/>
<dbReference type="PROSITE" id="PS50935">
    <property type="entry name" value="SSB"/>
    <property type="match status" value="1"/>
</dbReference>
<proteinExistence type="predicted"/>
<dbReference type="EMBL" id="FUEG01000003">
    <property type="protein sequence ID" value="SJL01687.1"/>
    <property type="molecule type" value="Genomic_DNA"/>
</dbReference>
<keyword evidence="1 2" id="KW-0238">DNA-binding</keyword>
<reference evidence="4" key="1">
    <citation type="journal article" date="2017" name="Nat. Ecol. Evol.">
        <title>Genome expansion and lineage-specific genetic innovations in the forest pathogenic fungi Armillaria.</title>
        <authorList>
            <person name="Sipos G."/>
            <person name="Prasanna A.N."/>
            <person name="Walter M.C."/>
            <person name="O'Connor E."/>
            <person name="Balint B."/>
            <person name="Krizsan K."/>
            <person name="Kiss B."/>
            <person name="Hess J."/>
            <person name="Varga T."/>
            <person name="Slot J."/>
            <person name="Riley R."/>
            <person name="Boka B."/>
            <person name="Rigling D."/>
            <person name="Barry K."/>
            <person name="Lee J."/>
            <person name="Mihaltcheva S."/>
            <person name="LaButti K."/>
            <person name="Lipzen A."/>
            <person name="Waldron R."/>
            <person name="Moloney N.M."/>
            <person name="Sperisen C."/>
            <person name="Kredics L."/>
            <person name="Vagvoelgyi C."/>
            <person name="Patrignani A."/>
            <person name="Fitzpatrick D."/>
            <person name="Nagy I."/>
            <person name="Doyle S."/>
            <person name="Anderson J.B."/>
            <person name="Grigoriev I.V."/>
            <person name="Gueldener U."/>
            <person name="Muensterkoetter M."/>
            <person name="Nagy L.G."/>
        </authorList>
    </citation>
    <scope>NUCLEOTIDE SEQUENCE [LARGE SCALE GENOMIC DNA]</scope>
    <source>
        <strain evidence="4">C18/9</strain>
    </source>
</reference>
<evidence type="ECO:0000313" key="3">
    <source>
        <dbReference type="EMBL" id="SJL01687.1"/>
    </source>
</evidence>
<dbReference type="Gene3D" id="2.40.50.140">
    <property type="entry name" value="Nucleic acid-binding proteins"/>
    <property type="match status" value="1"/>
</dbReference>
<evidence type="ECO:0000313" key="4">
    <source>
        <dbReference type="Proteomes" id="UP000219338"/>
    </source>
</evidence>
<dbReference type="GO" id="GO:0003697">
    <property type="term" value="F:single-stranded DNA binding"/>
    <property type="evidence" value="ECO:0007669"/>
    <property type="project" value="InterPro"/>
</dbReference>
<dbReference type="GO" id="GO:0042645">
    <property type="term" value="C:mitochondrial nucleoid"/>
    <property type="evidence" value="ECO:0007669"/>
    <property type="project" value="TreeGrafter"/>
</dbReference>
<accession>A0A284QZ06</accession>
<dbReference type="InterPro" id="IPR011344">
    <property type="entry name" value="ssDNA-bd"/>
</dbReference>
<evidence type="ECO:0000256" key="2">
    <source>
        <dbReference type="PROSITE-ProRule" id="PRU00252"/>
    </source>
</evidence>
<protein>
    <recommendedName>
        <fullName evidence="5">Single-stranded DNA-binding protein</fullName>
    </recommendedName>
</protein>
<evidence type="ECO:0000256" key="1">
    <source>
        <dbReference type="ARBA" id="ARBA00023125"/>
    </source>
</evidence>
<dbReference type="AlphaFoldDB" id="A0A284QZ06"/>
<dbReference type="OMA" id="AFEMREN"/>
<organism evidence="3 4">
    <name type="scientific">Armillaria ostoyae</name>
    <name type="common">Armillaria root rot fungus</name>
    <dbReference type="NCBI Taxonomy" id="47428"/>
    <lineage>
        <taxon>Eukaryota</taxon>
        <taxon>Fungi</taxon>
        <taxon>Dikarya</taxon>
        <taxon>Basidiomycota</taxon>
        <taxon>Agaricomycotina</taxon>
        <taxon>Agaricomycetes</taxon>
        <taxon>Agaricomycetidae</taxon>
        <taxon>Agaricales</taxon>
        <taxon>Marasmiineae</taxon>
        <taxon>Physalacriaceae</taxon>
        <taxon>Armillaria</taxon>
    </lineage>
</organism>
<keyword evidence="4" id="KW-1185">Reference proteome</keyword>
<dbReference type="InterPro" id="IPR012340">
    <property type="entry name" value="NA-bd_OB-fold"/>
</dbReference>
<sequence>MFSAIRSSGVSRASIRAFSTSRPSRTDMAKLVLIGNLGGDPETRSGKNDVPFVTYTIATQQYVPPPPDSQERPTSKTTWHRVFCFHENTNKYLSTLRKGSKVYVEAAFEMRENHVEGQDAPQRNVFLKHESIKVISPPKQQAHEESHESHE</sequence>
<dbReference type="PANTHER" id="PTHR10302:SF0">
    <property type="entry name" value="SINGLE-STRANDED DNA-BINDING PROTEIN, MITOCHONDRIAL"/>
    <property type="match status" value="1"/>
</dbReference>
<dbReference type="Pfam" id="PF00436">
    <property type="entry name" value="SSB"/>
    <property type="match status" value="1"/>
</dbReference>
<dbReference type="InterPro" id="IPR000424">
    <property type="entry name" value="Primosome_PriB/ssb"/>
</dbReference>
<dbReference type="STRING" id="47428.A0A284QZ06"/>
<dbReference type="CDD" id="cd04496">
    <property type="entry name" value="SSB_OBF"/>
    <property type="match status" value="1"/>
</dbReference>
<name>A0A284QZ06_ARMOS</name>
<evidence type="ECO:0008006" key="5">
    <source>
        <dbReference type="Google" id="ProtNLM"/>
    </source>
</evidence>
<gene>
    <name evidence="3" type="ORF">ARMOST_05010</name>
</gene>
<dbReference type="GO" id="GO:0006264">
    <property type="term" value="P:mitochondrial DNA replication"/>
    <property type="evidence" value="ECO:0007669"/>
    <property type="project" value="TreeGrafter"/>
</dbReference>
<dbReference type="PANTHER" id="PTHR10302">
    <property type="entry name" value="SINGLE-STRANDED DNA-BINDING PROTEIN"/>
    <property type="match status" value="1"/>
</dbReference>
<dbReference type="SUPFAM" id="SSF50249">
    <property type="entry name" value="Nucleic acid-binding proteins"/>
    <property type="match status" value="1"/>
</dbReference>
<dbReference type="Proteomes" id="UP000219338">
    <property type="component" value="Unassembled WGS sequence"/>
</dbReference>